<reference evidence="5" key="1">
    <citation type="journal article" date="2006" name="Proc. Natl. Acad. Sci. U.S.A.">
        <title>The complete genome of Rhodococcus sp. RHA1 provides insights into a catabolic powerhouse.</title>
        <authorList>
            <person name="McLeod M.P."/>
            <person name="Warren R.L."/>
            <person name="Hsiao W.W.L."/>
            <person name="Araki N."/>
            <person name="Myhre M."/>
            <person name="Fernandes C."/>
            <person name="Miyazawa D."/>
            <person name="Wong W."/>
            <person name="Lillquist A.L."/>
            <person name="Wang D."/>
            <person name="Dosanjh M."/>
            <person name="Hara H."/>
            <person name="Petrescu A."/>
            <person name="Morin R.D."/>
            <person name="Yang G."/>
            <person name="Stott J.M."/>
            <person name="Schein J.E."/>
            <person name="Shin H."/>
            <person name="Smailus D."/>
            <person name="Siddiqui A.S."/>
            <person name="Marra M.A."/>
            <person name="Jones S.J.M."/>
            <person name="Holt R."/>
            <person name="Brinkman F.S.L."/>
            <person name="Miyauchi K."/>
            <person name="Fukuda M."/>
            <person name="Davies J.E."/>
            <person name="Mohn W.W."/>
            <person name="Eltis L.D."/>
        </authorList>
    </citation>
    <scope>NUCLEOTIDE SEQUENCE [LARGE SCALE GENOMIC DNA]</scope>
    <source>
        <strain evidence="5">RHA1</strain>
    </source>
</reference>
<dbReference type="OrthoDB" id="3209103at2"/>
<evidence type="ECO:0000256" key="1">
    <source>
        <dbReference type="ARBA" id="ARBA00023002"/>
    </source>
</evidence>
<dbReference type="Proteomes" id="UP000008710">
    <property type="component" value="Plasmid pRHL2"/>
</dbReference>
<dbReference type="InterPro" id="IPR011251">
    <property type="entry name" value="Luciferase-like_dom"/>
</dbReference>
<proteinExistence type="predicted"/>
<dbReference type="AlphaFoldDB" id="Q0RW38"/>
<accession>Q0RW38</accession>
<gene>
    <name evidence="4" type="ordered locus">RHA1_ro10309</name>
</gene>
<dbReference type="RefSeq" id="WP_011600135.1">
    <property type="nucleotide sequence ID" value="NC_008270.1"/>
</dbReference>
<dbReference type="PATRIC" id="fig|101510.16.peg.8702"/>
<evidence type="ECO:0000313" key="5">
    <source>
        <dbReference type="Proteomes" id="UP000008710"/>
    </source>
</evidence>
<keyword evidence="2 4" id="KW-0503">Monooxygenase</keyword>
<evidence type="ECO:0000259" key="3">
    <source>
        <dbReference type="Pfam" id="PF00296"/>
    </source>
</evidence>
<dbReference type="PANTHER" id="PTHR30137">
    <property type="entry name" value="LUCIFERASE-LIKE MONOOXYGENASE"/>
    <property type="match status" value="1"/>
</dbReference>
<geneLocation type="plasmid" evidence="4 5">
    <name>pRHL2</name>
</geneLocation>
<evidence type="ECO:0000313" key="4">
    <source>
        <dbReference type="EMBL" id="ABH00498.1"/>
    </source>
</evidence>
<dbReference type="InterPro" id="IPR050766">
    <property type="entry name" value="Bact_Lucif_Oxidored"/>
</dbReference>
<evidence type="ECO:0000256" key="2">
    <source>
        <dbReference type="ARBA" id="ARBA00023033"/>
    </source>
</evidence>
<protein>
    <submittedName>
        <fullName evidence="4">Possible monooxygenase</fullName>
    </submittedName>
</protein>
<dbReference type="GO" id="GO:0005829">
    <property type="term" value="C:cytosol"/>
    <property type="evidence" value="ECO:0007669"/>
    <property type="project" value="TreeGrafter"/>
</dbReference>
<dbReference type="SUPFAM" id="SSF51679">
    <property type="entry name" value="Bacterial luciferase-like"/>
    <property type="match status" value="1"/>
</dbReference>
<feature type="domain" description="Luciferase-like" evidence="3">
    <location>
        <begin position="2"/>
        <end position="229"/>
    </location>
</feature>
<dbReference type="EMBL" id="CP000433">
    <property type="protein sequence ID" value="ABH00498.1"/>
    <property type="molecule type" value="Genomic_DNA"/>
</dbReference>
<sequence>MKVGVYFDLRNPPQWRRDPVELYGSFLELCEEAESVGLDTIWVTEHHGFDDDYLPTPLTLLAAVAARTQRVRLGTAIVVSPLHAAAEIAEQAAVVDLLSGGRLDLGLGAGYRSPEFDLYAADMESRYRVNDARPAEIRKLWESRAVTPAPAQERVPIWMGYLGPKGARRAGRMGENLLSIDARNWPHYRQGLIEGGHDPALGVMGGAAQGWVSDDPERDWQMVGQHLAAQSDSYRRHARMGTDFPFPKPVDPDRLRERRPLTHSGIDYFVHGTAQDMADFVAEHTAGAPVETLYLWAGLPGMAPETVAQHIRRIGADLAPRLRAAERPLSRPDSRPRG</sequence>
<dbReference type="PANTHER" id="PTHR30137:SF8">
    <property type="entry name" value="BLR5498 PROTEIN"/>
    <property type="match status" value="1"/>
</dbReference>
<dbReference type="GO" id="GO:0016705">
    <property type="term" value="F:oxidoreductase activity, acting on paired donors, with incorporation or reduction of molecular oxygen"/>
    <property type="evidence" value="ECO:0007669"/>
    <property type="project" value="InterPro"/>
</dbReference>
<keyword evidence="1" id="KW-0560">Oxidoreductase</keyword>
<name>Q0RW38_RHOJR</name>
<dbReference type="HOGENOM" id="CLU_027853_3_2_11"/>
<dbReference type="KEGG" id="rha:RHA1_ro10309"/>
<dbReference type="Gene3D" id="3.20.20.30">
    <property type="entry name" value="Luciferase-like domain"/>
    <property type="match status" value="1"/>
</dbReference>
<dbReference type="Pfam" id="PF00296">
    <property type="entry name" value="Bac_luciferase"/>
    <property type="match status" value="1"/>
</dbReference>
<keyword evidence="4" id="KW-0614">Plasmid</keyword>
<dbReference type="InterPro" id="IPR036661">
    <property type="entry name" value="Luciferase-like_sf"/>
</dbReference>
<organism evidence="4 5">
    <name type="scientific">Rhodococcus jostii (strain RHA1)</name>
    <dbReference type="NCBI Taxonomy" id="101510"/>
    <lineage>
        <taxon>Bacteria</taxon>
        <taxon>Bacillati</taxon>
        <taxon>Actinomycetota</taxon>
        <taxon>Actinomycetes</taxon>
        <taxon>Mycobacteriales</taxon>
        <taxon>Nocardiaceae</taxon>
        <taxon>Rhodococcus</taxon>
    </lineage>
</organism>
<dbReference type="GO" id="GO:0004497">
    <property type="term" value="F:monooxygenase activity"/>
    <property type="evidence" value="ECO:0007669"/>
    <property type="project" value="UniProtKB-KW"/>
</dbReference>